<dbReference type="InterPro" id="IPR051263">
    <property type="entry name" value="C-type_cytochrome_biogenesis"/>
</dbReference>
<dbReference type="InterPro" id="IPR011990">
    <property type="entry name" value="TPR-like_helical_dom_sf"/>
</dbReference>
<feature type="transmembrane region" description="Helical" evidence="7">
    <location>
        <begin position="92"/>
        <end position="114"/>
    </location>
</feature>
<keyword evidence="4 5" id="KW-0802">TPR repeat</keyword>
<dbReference type="Pfam" id="PF23914">
    <property type="entry name" value="TPR_CcmH_CycH"/>
    <property type="match status" value="1"/>
</dbReference>
<organism evidence="9 10">
    <name type="scientific">Kiloniella antarctica</name>
    <dbReference type="NCBI Taxonomy" id="1550907"/>
    <lineage>
        <taxon>Bacteria</taxon>
        <taxon>Pseudomonadati</taxon>
        <taxon>Pseudomonadota</taxon>
        <taxon>Alphaproteobacteria</taxon>
        <taxon>Rhodospirillales</taxon>
        <taxon>Kiloniellaceae</taxon>
        <taxon>Kiloniella</taxon>
    </lineage>
</organism>
<evidence type="ECO:0000313" key="9">
    <source>
        <dbReference type="EMBL" id="MFD2205121.1"/>
    </source>
</evidence>
<sequence>MIFWVLISLLTALSLLVLLKPLLNTPKSAPANTAESDLAVYKDQLSEIERDLNEGNLGESQAETARIEIQRRILNTSQEQSSSTKGMPLSSAGIKAVVGLLTLAFPLGGLVLYLELGQPGMPSMPLAARDIAAERSALAEQQNTSRNEEMMGLAQKLEARLHNDPTNLEGWMLLGSTYAEIGAYSKAENSFRQAMENTPPSAIVYGAVAEMMVARADGQVAPEARALFQKTLDLNPEDPRGLFYSGLALSQVGENDGALKLWLKLRQLTFANDPWLQVLDTQISDLASRVNKSPSEIIASNPAKAPPIVPTQEQSNQEIQPQPGPTAEEMASAAELSAEDRNEMINGMVNRLADKLNKNPDDFNGWLQLIRSYHTLGRVQEIAPAFANAENAALQQPDVQQAQEQIIALKQELGF</sequence>
<dbReference type="Proteomes" id="UP001597294">
    <property type="component" value="Unassembled WGS sequence"/>
</dbReference>
<evidence type="ECO:0000256" key="7">
    <source>
        <dbReference type="SAM" id="Phobius"/>
    </source>
</evidence>
<evidence type="ECO:0000256" key="1">
    <source>
        <dbReference type="ARBA" id="ARBA00004196"/>
    </source>
</evidence>
<feature type="region of interest" description="Disordered" evidence="6">
    <location>
        <begin position="298"/>
        <end position="328"/>
    </location>
</feature>
<comment type="subcellular location">
    <subcellularLocation>
        <location evidence="1">Cell envelope</location>
    </subcellularLocation>
</comment>
<keyword evidence="3" id="KW-0201">Cytochrome c-type biogenesis</keyword>
<dbReference type="Gene3D" id="1.25.40.10">
    <property type="entry name" value="Tetratricopeptide repeat domain"/>
    <property type="match status" value="2"/>
</dbReference>
<dbReference type="RefSeq" id="WP_380249355.1">
    <property type="nucleotide sequence ID" value="NZ_JBHUII010000001.1"/>
</dbReference>
<keyword evidence="7" id="KW-0812">Transmembrane</keyword>
<protein>
    <submittedName>
        <fullName evidence="9">C-type cytochrome biogenesis protein CcmI</fullName>
    </submittedName>
</protein>
<comment type="caution">
    <text evidence="9">The sequence shown here is derived from an EMBL/GenBank/DDBJ whole genome shotgun (WGS) entry which is preliminary data.</text>
</comment>
<dbReference type="PANTHER" id="PTHR47870">
    <property type="entry name" value="CYTOCHROME C-TYPE BIOGENESIS PROTEIN CCMH"/>
    <property type="match status" value="1"/>
</dbReference>
<keyword evidence="10" id="KW-1185">Reference proteome</keyword>
<keyword evidence="2" id="KW-0677">Repeat</keyword>
<dbReference type="NCBIfam" id="TIGR03142">
    <property type="entry name" value="cytochro_ccmI"/>
    <property type="match status" value="1"/>
</dbReference>
<accession>A0ABW5BI31</accession>
<evidence type="ECO:0000256" key="5">
    <source>
        <dbReference type="PROSITE-ProRule" id="PRU00339"/>
    </source>
</evidence>
<dbReference type="PROSITE" id="PS50005">
    <property type="entry name" value="TPR"/>
    <property type="match status" value="1"/>
</dbReference>
<evidence type="ECO:0000256" key="2">
    <source>
        <dbReference type="ARBA" id="ARBA00022737"/>
    </source>
</evidence>
<dbReference type="PANTHER" id="PTHR47870:SF1">
    <property type="entry name" value="CYTOCHROME C-TYPE BIOGENESIS PROTEIN CCMH"/>
    <property type="match status" value="1"/>
</dbReference>
<name>A0ABW5BI31_9PROT</name>
<keyword evidence="7" id="KW-1133">Transmembrane helix</keyword>
<feature type="repeat" description="TPR" evidence="5">
    <location>
        <begin position="168"/>
        <end position="201"/>
    </location>
</feature>
<dbReference type="EMBL" id="JBHUII010000001">
    <property type="protein sequence ID" value="MFD2205121.1"/>
    <property type="molecule type" value="Genomic_DNA"/>
</dbReference>
<feature type="compositionally biased region" description="Polar residues" evidence="6">
    <location>
        <begin position="311"/>
        <end position="320"/>
    </location>
</feature>
<evidence type="ECO:0000256" key="3">
    <source>
        <dbReference type="ARBA" id="ARBA00022748"/>
    </source>
</evidence>
<proteinExistence type="predicted"/>
<reference evidence="10" key="1">
    <citation type="journal article" date="2019" name="Int. J. Syst. Evol. Microbiol.">
        <title>The Global Catalogue of Microorganisms (GCM) 10K type strain sequencing project: providing services to taxonomists for standard genome sequencing and annotation.</title>
        <authorList>
            <consortium name="The Broad Institute Genomics Platform"/>
            <consortium name="The Broad Institute Genome Sequencing Center for Infectious Disease"/>
            <person name="Wu L."/>
            <person name="Ma J."/>
        </authorList>
    </citation>
    <scope>NUCLEOTIDE SEQUENCE [LARGE SCALE GENOMIC DNA]</scope>
    <source>
        <strain evidence="10">CGMCC 4.7192</strain>
    </source>
</reference>
<gene>
    <name evidence="9" type="primary">ccmI</name>
    <name evidence="9" type="ORF">ACFSKO_05850</name>
</gene>
<dbReference type="InterPro" id="IPR017560">
    <property type="entry name" value="Cyt_c_biogenesis_CcmI"/>
</dbReference>
<evidence type="ECO:0000256" key="4">
    <source>
        <dbReference type="ARBA" id="ARBA00022803"/>
    </source>
</evidence>
<dbReference type="InterPro" id="IPR019734">
    <property type="entry name" value="TPR_rpt"/>
</dbReference>
<feature type="domain" description="Cytochrome c-type biogenesis protein H TPR" evidence="8">
    <location>
        <begin position="137"/>
        <end position="274"/>
    </location>
</feature>
<evidence type="ECO:0000259" key="8">
    <source>
        <dbReference type="Pfam" id="PF23914"/>
    </source>
</evidence>
<keyword evidence="7" id="KW-0472">Membrane</keyword>
<evidence type="ECO:0000256" key="6">
    <source>
        <dbReference type="SAM" id="MobiDB-lite"/>
    </source>
</evidence>
<dbReference type="SUPFAM" id="SSF48452">
    <property type="entry name" value="TPR-like"/>
    <property type="match status" value="1"/>
</dbReference>
<dbReference type="InterPro" id="IPR056413">
    <property type="entry name" value="TPR_CcmH_CycH"/>
</dbReference>
<evidence type="ECO:0000313" key="10">
    <source>
        <dbReference type="Proteomes" id="UP001597294"/>
    </source>
</evidence>